<protein>
    <recommendedName>
        <fullName evidence="1">F-box domain-containing protein</fullName>
    </recommendedName>
</protein>
<accession>A0A8K0L783</accession>
<comment type="caution">
    <text evidence="2">The sequence shown here is derived from an EMBL/GenBank/DDBJ whole genome shotgun (WGS) entry which is preliminary data.</text>
</comment>
<evidence type="ECO:0000259" key="1">
    <source>
        <dbReference type="PROSITE" id="PS50181"/>
    </source>
</evidence>
<dbReference type="Proteomes" id="UP000809789">
    <property type="component" value="Unassembled WGS sequence"/>
</dbReference>
<organism evidence="2 3">
    <name type="scientific">Elsinoe batatas</name>
    <dbReference type="NCBI Taxonomy" id="2601811"/>
    <lineage>
        <taxon>Eukaryota</taxon>
        <taxon>Fungi</taxon>
        <taxon>Dikarya</taxon>
        <taxon>Ascomycota</taxon>
        <taxon>Pezizomycotina</taxon>
        <taxon>Dothideomycetes</taxon>
        <taxon>Dothideomycetidae</taxon>
        <taxon>Myriangiales</taxon>
        <taxon>Elsinoaceae</taxon>
        <taxon>Elsinoe</taxon>
    </lineage>
</organism>
<dbReference type="EMBL" id="JAESVG020000002">
    <property type="protein sequence ID" value="KAG8629754.1"/>
    <property type="molecule type" value="Genomic_DNA"/>
</dbReference>
<feature type="domain" description="F-box" evidence="1">
    <location>
        <begin position="11"/>
        <end position="57"/>
    </location>
</feature>
<dbReference type="InterPro" id="IPR001810">
    <property type="entry name" value="F-box_dom"/>
</dbReference>
<evidence type="ECO:0000313" key="3">
    <source>
        <dbReference type="Proteomes" id="UP000809789"/>
    </source>
</evidence>
<evidence type="ECO:0000313" key="2">
    <source>
        <dbReference type="EMBL" id="KAG8629754.1"/>
    </source>
</evidence>
<dbReference type="AlphaFoldDB" id="A0A8K0L783"/>
<dbReference type="SUPFAM" id="SSF52047">
    <property type="entry name" value="RNI-like"/>
    <property type="match status" value="1"/>
</dbReference>
<keyword evidence="3" id="KW-1185">Reference proteome</keyword>
<sequence length="506" mass="57069">MVEPIPSPRGSLDLLQLPHEVLQLIVDQITARPHLWSLRKVNQVFRNLSHARLYKGVLVRTEDPDEKHYSFFDSELIALKWIRKVRFTQARRPHALDPVLDHILEVLPSGTLTRFECEIMSIMGSTTFKRLLDEQNALRCLAAPYLPSGDFLDTHKKPILPELQMLRFMYGKSTGNVAAALMTGATKFCELDLMYSEKDTDQLMALLSNVKGNLRRLTLRMPLPECLQRFLPLSMELEVLNSLTLLDYFPGPEPVFKDSLDISQWMKRLTQLHISGYLSDSRSELESLEEALRKLPSQLKVLVLDLNCSHRHIDISVIPSSVRTLGMRFQGGTSGHFACEWRDGAWGHQCDGLEQLALVLPKCEASEGLRQKWFDKVQDICASTNLNTLQINNDHRSLIDSTKDTGWWKSDVSITLLRELAHDIYSCSSDGGSSDNMSAPRSDRNGPLQVLSFGVGQLHEVEGGLPKPIFMRQHATISDDDASLARLATLSEIEGFAENRSIVALL</sequence>
<dbReference type="PROSITE" id="PS50181">
    <property type="entry name" value="FBOX"/>
    <property type="match status" value="1"/>
</dbReference>
<reference evidence="2" key="1">
    <citation type="submission" date="2021-07" db="EMBL/GenBank/DDBJ databases">
        <title>Elsinoe batatas strain:CRI-CJ2 Genome sequencing and assembly.</title>
        <authorList>
            <person name="Huang L."/>
        </authorList>
    </citation>
    <scope>NUCLEOTIDE SEQUENCE</scope>
    <source>
        <strain evidence="2">CRI-CJ2</strain>
    </source>
</reference>
<proteinExistence type="predicted"/>
<gene>
    <name evidence="2" type="ORF">KVT40_001373</name>
</gene>
<name>A0A8K0L783_9PEZI</name>